<feature type="transmembrane region" description="Helical" evidence="1">
    <location>
        <begin position="118"/>
        <end position="141"/>
    </location>
</feature>
<keyword evidence="3" id="KW-1185">Reference proteome</keyword>
<evidence type="ECO:0000313" key="2">
    <source>
        <dbReference type="EMBL" id="GEL01069.1"/>
    </source>
</evidence>
<gene>
    <name evidence="2" type="ORF">SSA02_02320</name>
</gene>
<dbReference type="AlphaFoldDB" id="A0A511BL44"/>
<dbReference type="Proteomes" id="UP000321405">
    <property type="component" value="Unassembled WGS sequence"/>
</dbReference>
<evidence type="ECO:0000256" key="1">
    <source>
        <dbReference type="SAM" id="Phobius"/>
    </source>
</evidence>
<organism evidence="2 3">
    <name type="scientific">Swaminathania salitolerans</name>
    <dbReference type="NCBI Taxonomy" id="182838"/>
    <lineage>
        <taxon>Bacteria</taxon>
        <taxon>Pseudomonadati</taxon>
        <taxon>Pseudomonadota</taxon>
        <taxon>Alphaproteobacteria</taxon>
        <taxon>Acetobacterales</taxon>
        <taxon>Acetobacteraceae</taxon>
        <taxon>Swaminathania</taxon>
    </lineage>
</organism>
<evidence type="ECO:0000313" key="3">
    <source>
        <dbReference type="Proteomes" id="UP000321405"/>
    </source>
</evidence>
<keyword evidence="1" id="KW-0812">Transmembrane</keyword>
<dbReference type="EMBL" id="BJVC01000001">
    <property type="protein sequence ID" value="GEL01069.1"/>
    <property type="molecule type" value="Genomic_DNA"/>
</dbReference>
<dbReference type="OrthoDB" id="7285101at2"/>
<accession>A0A511BL44</accession>
<reference evidence="2 3" key="1">
    <citation type="submission" date="2019-07" db="EMBL/GenBank/DDBJ databases">
        <title>Whole genome shotgun sequence of Swaminathania salitolerans NBRC 104436.</title>
        <authorList>
            <person name="Hosoyama A."/>
            <person name="Uohara A."/>
            <person name="Ohji S."/>
            <person name="Ichikawa N."/>
        </authorList>
    </citation>
    <scope>NUCLEOTIDE SEQUENCE [LARGE SCALE GENOMIC DNA]</scope>
    <source>
        <strain evidence="2 3">NBRC 104436</strain>
    </source>
</reference>
<comment type="caution">
    <text evidence="2">The sequence shown here is derived from an EMBL/GenBank/DDBJ whole genome shotgun (WGS) entry which is preliminary data.</text>
</comment>
<proteinExistence type="predicted"/>
<sequence>MAYVPAMTLALLSFISGTLAALFCLALASVVPAAHNRIGPLLPSLASGGAVGFLWLASSHLAIRGSGFLAGFLISPLCLLPVRSMVSSRTETLARAAAGLGADRAARLRYLWVPLLRLPLAIGLSIYALCLVLFLGFAGFFHD</sequence>
<feature type="transmembrane region" description="Helical" evidence="1">
    <location>
        <begin position="68"/>
        <end position="86"/>
    </location>
</feature>
<dbReference type="RefSeq" id="WP_147092091.1">
    <property type="nucleotide sequence ID" value="NZ_BJVC01000001.1"/>
</dbReference>
<name>A0A511BL44_9PROT</name>
<feature type="transmembrane region" description="Helical" evidence="1">
    <location>
        <begin position="38"/>
        <end position="56"/>
    </location>
</feature>
<keyword evidence="1" id="KW-0472">Membrane</keyword>
<keyword evidence="1" id="KW-1133">Transmembrane helix</keyword>
<protein>
    <submittedName>
        <fullName evidence="2">Uncharacterized protein</fullName>
    </submittedName>
</protein>